<dbReference type="NCBIfam" id="TIGR00299">
    <property type="entry name" value="nickel pincer cofactor biosynthesis protein LarC"/>
    <property type="match status" value="1"/>
</dbReference>
<dbReference type="EMBL" id="CP019791">
    <property type="protein sequence ID" value="AQT69067.1"/>
    <property type="molecule type" value="Genomic_DNA"/>
</dbReference>
<dbReference type="KEGG" id="alus:STSP2_02252"/>
<dbReference type="Proteomes" id="UP000189674">
    <property type="component" value="Chromosome"/>
</dbReference>
<keyword evidence="1 2" id="KW-0533">Nickel</keyword>
<dbReference type="STRING" id="1936003.STSP2_02252"/>
<dbReference type="PANTHER" id="PTHR36566">
    <property type="entry name" value="NICKEL INSERTION PROTEIN-RELATED"/>
    <property type="match status" value="1"/>
</dbReference>
<dbReference type="InterPro" id="IPR002822">
    <property type="entry name" value="Ni_insertion"/>
</dbReference>
<dbReference type="Gene3D" id="3.30.70.1380">
    <property type="entry name" value="Transcriptional regulatory protein pf0864 domain like"/>
    <property type="match status" value="1"/>
</dbReference>
<reference evidence="4" key="1">
    <citation type="submission" date="2017-02" db="EMBL/GenBank/DDBJ databases">
        <title>Comparative genomics and description of representatives of a novel lineage of planctomycetes thriving in anoxic sediments.</title>
        <authorList>
            <person name="Spring S."/>
            <person name="Bunk B."/>
            <person name="Sproer C."/>
        </authorList>
    </citation>
    <scope>NUCLEOTIDE SEQUENCE [LARGE SCALE GENOMIC DNA]</scope>
    <source>
        <strain evidence="4">ST-NAGAB-D1</strain>
    </source>
</reference>
<evidence type="ECO:0000256" key="2">
    <source>
        <dbReference type="HAMAP-Rule" id="MF_01074"/>
    </source>
</evidence>
<dbReference type="Gene3D" id="3.10.20.300">
    <property type="entry name" value="mk0293 like domain"/>
    <property type="match status" value="1"/>
</dbReference>
<dbReference type="PANTHER" id="PTHR36566:SF1">
    <property type="entry name" value="PYRIDINIUM-3,5-BISTHIOCARBOXYLIC ACID MONONUCLEOTIDE NICKEL INSERTION PROTEIN"/>
    <property type="match status" value="1"/>
</dbReference>
<dbReference type="HAMAP" id="MF_01074">
    <property type="entry name" value="LarC"/>
    <property type="match status" value="1"/>
</dbReference>
<gene>
    <name evidence="3" type="ORF">STSP2_02252</name>
</gene>
<dbReference type="AlphaFoldDB" id="A0A1U9NMP0"/>
<name>A0A1U9NMP0_9BACT</name>
<sequence>MKIAYLDCFAGAAGDMFTSSMLHAGADKESLIDKLQSLKLPDLQIQITEVMRSGISCCHFKPTASEEQPHRHLPDIVNIIEQSDISERAKKDAVSIFEILADAEAKVHNKTRETIHFHEVGAVDSIVDIISACVCVDLLGIEKVICSPVTVGFGMTKCAHGQMPVPAPATAEILQKASVPTRPGPVEAEMLTPTGAAIIAHFVTEFGPPPQMAIENIGYGAGTADHEKLPNALRIMIGCIDQPKETDTDTICLLETNIDDLTGEQIGDICEVLLDNGALDVFTTPIYMKKSRPAVMLSVICEPDCEQNLTAIMFSHGITLGIRRQALQRSILKRRFVEVDTEFGTIPVKIAEFGGCVVTAKPEFDKCRQAADKFKVTTKQVEIAVMRDLHI</sequence>
<keyword evidence="2" id="KW-0456">Lyase</keyword>
<evidence type="ECO:0000256" key="1">
    <source>
        <dbReference type="ARBA" id="ARBA00022596"/>
    </source>
</evidence>
<dbReference type="OrthoDB" id="9765625at2"/>
<evidence type="ECO:0000313" key="4">
    <source>
        <dbReference type="Proteomes" id="UP000189674"/>
    </source>
</evidence>
<accession>A0A1U9NMP0</accession>
<dbReference type="Pfam" id="PF01969">
    <property type="entry name" value="Ni_insertion"/>
    <property type="match status" value="1"/>
</dbReference>
<evidence type="ECO:0000313" key="3">
    <source>
        <dbReference type="EMBL" id="AQT69067.1"/>
    </source>
</evidence>
<protein>
    <recommendedName>
        <fullName evidence="2">Putative nickel insertion protein</fullName>
    </recommendedName>
</protein>
<dbReference type="GO" id="GO:0016829">
    <property type="term" value="F:lyase activity"/>
    <property type="evidence" value="ECO:0007669"/>
    <property type="project" value="UniProtKB-UniRule"/>
</dbReference>
<proteinExistence type="inferred from homology"/>
<dbReference type="GO" id="GO:0016151">
    <property type="term" value="F:nickel cation binding"/>
    <property type="evidence" value="ECO:0007669"/>
    <property type="project" value="UniProtKB-UniRule"/>
</dbReference>
<keyword evidence="4" id="KW-1185">Reference proteome</keyword>
<comment type="similarity">
    <text evidence="2">Belongs to the LarC family.</text>
</comment>
<dbReference type="RefSeq" id="WP_146662587.1">
    <property type="nucleotide sequence ID" value="NZ_CP019791.1"/>
</dbReference>
<organism evidence="3 4">
    <name type="scientific">Anaerohalosphaera lusitana</name>
    <dbReference type="NCBI Taxonomy" id="1936003"/>
    <lineage>
        <taxon>Bacteria</taxon>
        <taxon>Pseudomonadati</taxon>
        <taxon>Planctomycetota</taxon>
        <taxon>Phycisphaerae</taxon>
        <taxon>Sedimentisphaerales</taxon>
        <taxon>Anaerohalosphaeraceae</taxon>
        <taxon>Anaerohalosphaera</taxon>
    </lineage>
</organism>